<dbReference type="SUPFAM" id="SSF57625">
    <property type="entry name" value="Invertebrate chitin-binding proteins"/>
    <property type="match status" value="11"/>
</dbReference>
<dbReference type="GO" id="GO:0005576">
    <property type="term" value="C:extracellular region"/>
    <property type="evidence" value="ECO:0007669"/>
    <property type="project" value="InterPro"/>
</dbReference>
<evidence type="ECO:0000256" key="7">
    <source>
        <dbReference type="SAM" id="SignalP"/>
    </source>
</evidence>
<dbReference type="EMBL" id="FZQP02005000">
    <property type="protein sequence ID" value="VVD00831.1"/>
    <property type="molecule type" value="Genomic_DNA"/>
</dbReference>
<evidence type="ECO:0000256" key="1">
    <source>
        <dbReference type="ARBA" id="ARBA00022669"/>
    </source>
</evidence>
<feature type="compositionally biased region" description="Low complexity" evidence="6">
    <location>
        <begin position="1215"/>
        <end position="1250"/>
    </location>
</feature>
<feature type="domain" description="Chitin-binding type-2" evidence="8">
    <location>
        <begin position="633"/>
        <end position="693"/>
    </location>
</feature>
<accession>A0A5E4QV80</accession>
<feature type="domain" description="Chitin-binding type-2" evidence="8">
    <location>
        <begin position="1510"/>
        <end position="1571"/>
    </location>
</feature>
<sequence length="1679" mass="188421">MNLYKAIFKVIVIASHIIVSDGTEHAGLRDGRVNGHVVKLYSGLQPDPIKCLGEGFQGDQNDCSIFYRCTKSNKGHYTVYKFQCGPGTIYDADKEVCNHPGSTKRTECGTTFDRHVTVNDINENQYELPTPLTTKDPFNWGSKVNVDPSAYMPPYSDHNQSLEGYQSSGPIITTTQSIVEKPDAQLNNIIASTATETCTSSGFMGDSKDCKRFYRCVENLRGGFIRYEFSCSDATIWDDSLQGCNHPWLARNSRCRKDDFIQESINHSPTTIKTQVSNELDFDENLESGYGSKLFKPQSQNLMKEEHYQTPVHQSYYEKFTKPNFESSTNPSLSEFHYGINNSTHIVNFSVTSPSNPYIYDKFNNSTTNNKKFIENKSNDCSQSGFFENKQDCKKFYRCVENGRGSFNKYEFTCSDGTVWDQKNNACNYAWSVKGCESDRKDILTITTTSVTKPPINASSQTLNSYNVYNEDNEVKRNITVTPKHNITSSGYSNAPFSSVHFMQSSTITNHILNNDSTYGFHENNPLISTTNNASHSIDKPIKNLQNRCRISGFIGDSRDCKKFYRCVDSGNGKFIQYEFSCGEGTVWDSRIESCNHAWAVNECREKSDEVKRETTTATTYISSARPVTNQIENKCKMEGFMNHEEDCRKFYRCVSNNSNGYIRYEYTCEEGTAWDLRILACSSLMTVRNCKSFNKNEIHMLTTPYFESNKLHPIETVSRQTISINPTTTEVYVSKKTSKCEISGFIGDVYDCKKFYRCVDNGKGDFIQYEFICGENTVWDQDIQACNYNFDNSCRTDTNKLQITTTQSLIASNPSTISALTTTAQEIQHSTIQPFSDESEPYPINTFNQDKCSSEGFFANNEDCKKFYRCVRGNAEKYDIYEFSCGEGTIWVQEILACDYDTGISCNRTTSNSSTQPAAQATLTVESTTIRVSPSPSSSKNPLVDSETINYSETTPLYSNTKQSSTVKPQQSEECKSEGFYENKDDCTRFYRCVSDGRGGLQRYDFVCAEGTAWDTKINTCNHIYNVPSCQHFDNSSPNQESLPNKPIIHDGTEMENQSTTVSTTSAGTTTHSPTKSPKTTIAASSTEISQTTSTTSSNSANTPKTTILDGDTTMTTKTSSMSTIKENDCKDVGFYGNTSDCKKFYRCVEDGKGGFIKYDFDCGEGTIWDQDITTCNHPNDVIRPSCSTNQNNSSTATTSSKGPLTSTNSNDVTTTPMYSSSSTSNQQSTSTEHSSTESTTTMSTNSSSNDQQHQAGNNNFTCSKAGFYANQYDCKKFYRCVDWNNDGKTFSIFYFECGEGTIWDPSLETCNYEESVYPPRNCSYTLQNTTTSTTTTTKKPTQQTTSPNSQTTKEEQSTTVKTTTTTKSTKATDQTTVMEKTTTGQTTIAEKTTTEQTTVAEKTTTDQTTVTEKPTTDQTTVTDKTTTDQTTVSDKTTTDQTTITDKTTTDQTTATETTTTSTTSEGTQQTTTEQQPTTTETTTESSDNSTTEKTPAKDCPNTDKNQYLYVCPTSFRRHPRYCNMFYQCLEDEENHDLKIATFYCPNNTIYDENKVQCVNESKAEKKCNGAMTQTHRIKRLSSNSVEPFTVDTGSYACSNVGYYQFERNEECSSAFLKCSRSIYGNITGHVLRCPKDFVFWTISKRCERIINVKGCKRSNYSWNSRFELPIEVKNVAP</sequence>
<feature type="domain" description="Chitin-binding type-2" evidence="8">
    <location>
        <begin position="973"/>
        <end position="1033"/>
    </location>
</feature>
<keyword evidence="3" id="KW-0677">Repeat</keyword>
<dbReference type="InterPro" id="IPR002557">
    <property type="entry name" value="Chitin-bd_dom"/>
</dbReference>
<gene>
    <name evidence="9" type="ORF">LSINAPIS_LOCUS11392</name>
</gene>
<feature type="domain" description="Chitin-binding type-2" evidence="8">
    <location>
        <begin position="850"/>
        <end position="909"/>
    </location>
</feature>
<dbReference type="FunFam" id="2.170.140.10:FF:000006">
    <property type="entry name" value="Mucin related 89F, isoform B"/>
    <property type="match status" value="2"/>
</dbReference>
<feature type="chain" id="PRO_5022952976" description="Chitin-binding type-2 domain-containing protein" evidence="7">
    <location>
        <begin position="23"/>
        <end position="1679"/>
    </location>
</feature>
<evidence type="ECO:0000313" key="9">
    <source>
        <dbReference type="EMBL" id="VVD00831.1"/>
    </source>
</evidence>
<feature type="domain" description="Chitin-binding type-2" evidence="8">
    <location>
        <begin position="1128"/>
        <end position="1190"/>
    </location>
</feature>
<feature type="compositionally biased region" description="Polar residues" evidence="6">
    <location>
        <begin position="1203"/>
        <end position="1214"/>
    </location>
</feature>
<evidence type="ECO:0000256" key="5">
    <source>
        <dbReference type="ARBA" id="ARBA00023180"/>
    </source>
</evidence>
<keyword evidence="4" id="KW-1015">Disulfide bond</keyword>
<feature type="domain" description="Chitin-binding type-2" evidence="8">
    <location>
        <begin position="1261"/>
        <end position="1326"/>
    </location>
</feature>
<proteinExistence type="predicted"/>
<dbReference type="Proteomes" id="UP000324832">
    <property type="component" value="Unassembled WGS sequence"/>
</dbReference>
<feature type="domain" description="Chitin-binding type-2" evidence="8">
    <location>
        <begin position="546"/>
        <end position="606"/>
    </location>
</feature>
<evidence type="ECO:0000259" key="8">
    <source>
        <dbReference type="PROSITE" id="PS50940"/>
    </source>
</evidence>
<feature type="signal peptide" evidence="7">
    <location>
        <begin position="1"/>
        <end position="22"/>
    </location>
</feature>
<keyword evidence="10" id="KW-1185">Reference proteome</keyword>
<dbReference type="SMART" id="SM00494">
    <property type="entry name" value="ChtBD2"/>
    <property type="match status" value="12"/>
</dbReference>
<keyword evidence="5" id="KW-0325">Glycoprotein</keyword>
<feature type="region of interest" description="Disordered" evidence="6">
    <location>
        <begin position="1333"/>
        <end position="1501"/>
    </location>
</feature>
<feature type="compositionally biased region" description="Polar residues" evidence="6">
    <location>
        <begin position="1035"/>
        <end position="1044"/>
    </location>
</feature>
<dbReference type="InterPro" id="IPR051940">
    <property type="entry name" value="Chitin_bind-dev_reg"/>
</dbReference>
<evidence type="ECO:0000256" key="6">
    <source>
        <dbReference type="SAM" id="MobiDB-lite"/>
    </source>
</evidence>
<dbReference type="GO" id="GO:0008061">
    <property type="term" value="F:chitin binding"/>
    <property type="evidence" value="ECO:0007669"/>
    <property type="project" value="UniProtKB-KW"/>
</dbReference>
<dbReference type="PANTHER" id="PTHR23301">
    <property type="entry name" value="CHITIN BINDING PERITROPHIN-A"/>
    <property type="match status" value="1"/>
</dbReference>
<dbReference type="PROSITE" id="PS50940">
    <property type="entry name" value="CHIT_BIND_II"/>
    <property type="match status" value="12"/>
</dbReference>
<feature type="domain" description="Chitin-binding type-2" evidence="8">
    <location>
        <begin position="195"/>
        <end position="257"/>
    </location>
</feature>
<feature type="compositionally biased region" description="Low complexity" evidence="6">
    <location>
        <begin position="1333"/>
        <end position="1495"/>
    </location>
</feature>
<dbReference type="Gene3D" id="2.170.140.10">
    <property type="entry name" value="Chitin binding domain"/>
    <property type="match status" value="10"/>
</dbReference>
<feature type="domain" description="Chitin-binding type-2" evidence="8">
    <location>
        <begin position="1596"/>
        <end position="1659"/>
    </location>
</feature>
<feature type="domain" description="Chitin-binding type-2" evidence="8">
    <location>
        <begin position="378"/>
        <end position="438"/>
    </location>
</feature>
<keyword evidence="1" id="KW-0147">Chitin-binding</keyword>
<evidence type="ECO:0000313" key="10">
    <source>
        <dbReference type="Proteomes" id="UP000324832"/>
    </source>
</evidence>
<dbReference type="PANTHER" id="PTHR23301:SF0">
    <property type="entry name" value="CHITIN-BINDING TYPE-2 DOMAIN-CONTAINING PROTEIN-RELATED"/>
    <property type="match status" value="1"/>
</dbReference>
<dbReference type="InterPro" id="IPR036508">
    <property type="entry name" value="Chitin-bd_dom_sf"/>
</dbReference>
<evidence type="ECO:0000256" key="2">
    <source>
        <dbReference type="ARBA" id="ARBA00022729"/>
    </source>
</evidence>
<feature type="compositionally biased region" description="Low complexity" evidence="6">
    <location>
        <begin position="1060"/>
        <end position="1115"/>
    </location>
</feature>
<feature type="compositionally biased region" description="Low complexity" evidence="6">
    <location>
        <begin position="1187"/>
        <end position="1202"/>
    </location>
</feature>
<organism evidence="9 10">
    <name type="scientific">Leptidea sinapis</name>
    <dbReference type="NCBI Taxonomy" id="189913"/>
    <lineage>
        <taxon>Eukaryota</taxon>
        <taxon>Metazoa</taxon>
        <taxon>Ecdysozoa</taxon>
        <taxon>Arthropoda</taxon>
        <taxon>Hexapoda</taxon>
        <taxon>Insecta</taxon>
        <taxon>Pterygota</taxon>
        <taxon>Neoptera</taxon>
        <taxon>Endopterygota</taxon>
        <taxon>Lepidoptera</taxon>
        <taxon>Glossata</taxon>
        <taxon>Ditrysia</taxon>
        <taxon>Papilionoidea</taxon>
        <taxon>Pieridae</taxon>
        <taxon>Dismorphiinae</taxon>
        <taxon>Leptidea</taxon>
    </lineage>
</organism>
<name>A0A5E4QV80_9NEOP</name>
<feature type="domain" description="Chitin-binding type-2" evidence="8">
    <location>
        <begin position="48"/>
        <end position="110"/>
    </location>
</feature>
<evidence type="ECO:0000256" key="3">
    <source>
        <dbReference type="ARBA" id="ARBA00022737"/>
    </source>
</evidence>
<feature type="region of interest" description="Disordered" evidence="6">
    <location>
        <begin position="1035"/>
        <end position="1115"/>
    </location>
</feature>
<protein>
    <recommendedName>
        <fullName evidence="8">Chitin-binding type-2 domain-containing protein</fullName>
    </recommendedName>
</protein>
<dbReference type="Pfam" id="PF01607">
    <property type="entry name" value="CBM_14"/>
    <property type="match status" value="10"/>
</dbReference>
<feature type="region of interest" description="Disordered" evidence="6">
    <location>
        <begin position="1185"/>
        <end position="1256"/>
    </location>
</feature>
<keyword evidence="2 7" id="KW-0732">Signal</keyword>
<reference evidence="9 10" key="1">
    <citation type="submission" date="2017-07" db="EMBL/GenBank/DDBJ databases">
        <authorList>
            <person name="Talla V."/>
            <person name="Backstrom N."/>
        </authorList>
    </citation>
    <scope>NUCLEOTIDE SEQUENCE [LARGE SCALE GENOMIC DNA]</scope>
</reference>
<evidence type="ECO:0000256" key="4">
    <source>
        <dbReference type="ARBA" id="ARBA00023157"/>
    </source>
</evidence>
<feature type="domain" description="Chitin-binding type-2" evidence="8">
    <location>
        <begin position="738"/>
        <end position="797"/>
    </location>
</feature>